<dbReference type="InterPro" id="IPR021109">
    <property type="entry name" value="Peptidase_aspartic_dom_sf"/>
</dbReference>
<dbReference type="PANTHER" id="PTHR32108">
    <property type="entry name" value="DNA-DIRECTED RNA POLYMERASE SUBUNIT ALPHA"/>
    <property type="match status" value="1"/>
</dbReference>
<dbReference type="EMBL" id="SMMG02000001">
    <property type="protein sequence ID" value="KAA3486472.1"/>
    <property type="molecule type" value="Genomic_DNA"/>
</dbReference>
<organism evidence="1 2">
    <name type="scientific">Gossypium australe</name>
    <dbReference type="NCBI Taxonomy" id="47621"/>
    <lineage>
        <taxon>Eukaryota</taxon>
        <taxon>Viridiplantae</taxon>
        <taxon>Streptophyta</taxon>
        <taxon>Embryophyta</taxon>
        <taxon>Tracheophyta</taxon>
        <taxon>Spermatophyta</taxon>
        <taxon>Magnoliopsida</taxon>
        <taxon>eudicotyledons</taxon>
        <taxon>Gunneridae</taxon>
        <taxon>Pentapetalae</taxon>
        <taxon>rosids</taxon>
        <taxon>malvids</taxon>
        <taxon>Malvales</taxon>
        <taxon>Malvaceae</taxon>
        <taxon>Malvoideae</taxon>
        <taxon>Gossypium</taxon>
    </lineage>
</organism>
<protein>
    <submittedName>
        <fullName evidence="1">Aldehyde dehydrogenase family 2 member C4-like</fullName>
    </submittedName>
</protein>
<comment type="caution">
    <text evidence="1">The sequence shown here is derived from an EMBL/GenBank/DDBJ whole genome shotgun (WGS) entry which is preliminary data.</text>
</comment>
<dbReference type="AlphaFoldDB" id="A0A5B6X056"/>
<keyword evidence="2" id="KW-1185">Reference proteome</keyword>
<gene>
    <name evidence="1" type="ORF">EPI10_030380</name>
</gene>
<evidence type="ECO:0000313" key="2">
    <source>
        <dbReference type="Proteomes" id="UP000325315"/>
    </source>
</evidence>
<sequence>MVQKSKVIGRIEIPLLIGPNTYEVEFSVMDIKPSYNCMLGRPWIHSAGAVPSSLHQKMKLVMEVTHHIRVDEEAIECFFRSLEFVNATFIVEGNKILVSKISKTTRWVYS</sequence>
<dbReference type="PANTHER" id="PTHR32108:SF5">
    <property type="entry name" value="DYNACTIN SUBUNIT 1-LIKE"/>
    <property type="match status" value="1"/>
</dbReference>
<reference evidence="2" key="1">
    <citation type="journal article" date="2019" name="Plant Biotechnol. J.">
        <title>Genome sequencing of the Australian wild diploid species Gossypium australe highlights disease resistance and delayed gland morphogenesis.</title>
        <authorList>
            <person name="Cai Y."/>
            <person name="Cai X."/>
            <person name="Wang Q."/>
            <person name="Wang P."/>
            <person name="Zhang Y."/>
            <person name="Cai C."/>
            <person name="Xu Y."/>
            <person name="Wang K."/>
            <person name="Zhou Z."/>
            <person name="Wang C."/>
            <person name="Geng S."/>
            <person name="Li B."/>
            <person name="Dong Q."/>
            <person name="Hou Y."/>
            <person name="Wang H."/>
            <person name="Ai P."/>
            <person name="Liu Z."/>
            <person name="Yi F."/>
            <person name="Sun M."/>
            <person name="An G."/>
            <person name="Cheng J."/>
            <person name="Zhang Y."/>
            <person name="Shi Q."/>
            <person name="Xie Y."/>
            <person name="Shi X."/>
            <person name="Chang Y."/>
            <person name="Huang F."/>
            <person name="Chen Y."/>
            <person name="Hong S."/>
            <person name="Mi L."/>
            <person name="Sun Q."/>
            <person name="Zhang L."/>
            <person name="Zhou B."/>
            <person name="Peng R."/>
            <person name="Zhang X."/>
            <person name="Liu F."/>
        </authorList>
    </citation>
    <scope>NUCLEOTIDE SEQUENCE [LARGE SCALE GENOMIC DNA]</scope>
    <source>
        <strain evidence="2">cv. PA1801</strain>
    </source>
</reference>
<dbReference type="Gene3D" id="2.40.70.10">
    <property type="entry name" value="Acid Proteases"/>
    <property type="match status" value="1"/>
</dbReference>
<evidence type="ECO:0000313" key="1">
    <source>
        <dbReference type="EMBL" id="KAA3486472.1"/>
    </source>
</evidence>
<accession>A0A5B6X056</accession>
<proteinExistence type="predicted"/>
<dbReference type="Proteomes" id="UP000325315">
    <property type="component" value="Unassembled WGS sequence"/>
</dbReference>
<name>A0A5B6X056_9ROSI</name>
<dbReference type="OrthoDB" id="996821at2759"/>